<gene>
    <name evidence="1" type="ORF">MM415A02012_0003</name>
    <name evidence="2" type="ORF">MM415B02230_0010</name>
</gene>
<protein>
    <recommendedName>
        <fullName evidence="3">Agglutinin C-terminal domain-containing protein</fullName>
    </recommendedName>
</protein>
<dbReference type="EMBL" id="MT142569">
    <property type="protein sequence ID" value="QJA85356.1"/>
    <property type="molecule type" value="Genomic_DNA"/>
</dbReference>
<organism evidence="1">
    <name type="scientific">viral metagenome</name>
    <dbReference type="NCBI Taxonomy" id="1070528"/>
    <lineage>
        <taxon>unclassified sequences</taxon>
        <taxon>metagenomes</taxon>
        <taxon>organismal metagenomes</taxon>
    </lineage>
</organism>
<reference evidence="1" key="1">
    <citation type="submission" date="2020-03" db="EMBL/GenBank/DDBJ databases">
        <title>The deep terrestrial virosphere.</title>
        <authorList>
            <person name="Holmfeldt K."/>
            <person name="Nilsson E."/>
            <person name="Simone D."/>
            <person name="Lopez-Fernandez M."/>
            <person name="Wu X."/>
            <person name="de Brujin I."/>
            <person name="Lundin D."/>
            <person name="Andersson A."/>
            <person name="Bertilsson S."/>
            <person name="Dopson M."/>
        </authorList>
    </citation>
    <scope>NUCLEOTIDE SEQUENCE</scope>
    <source>
        <strain evidence="1">MM415A02012</strain>
        <strain evidence="2">MM415B02230</strain>
    </source>
</reference>
<evidence type="ECO:0008006" key="3">
    <source>
        <dbReference type="Google" id="ProtNLM"/>
    </source>
</evidence>
<dbReference type="PROSITE" id="PS51257">
    <property type="entry name" value="PROKAR_LIPOPROTEIN"/>
    <property type="match status" value="1"/>
</dbReference>
<sequence length="164" mass="19036">MVGKKFISLTIATILLIIGCRIIDCRNNTQFIYNTQIKNIIYNVAGNKDILKHTYITDTKYIKLKRSDIVKIVNGIRRFKYKKEVCDCDDFHVILHGFVRFLQCDEQCDFPIAFGECIIEGNKTTHALNFAITSDDGFVFADKLNEDKWFVWKPKGEVILMVKM</sequence>
<accession>A0A6M3JYK4</accession>
<evidence type="ECO:0000313" key="1">
    <source>
        <dbReference type="EMBL" id="QJA74411.1"/>
    </source>
</evidence>
<dbReference type="Gene3D" id="3.30.460.70">
    <property type="match status" value="1"/>
</dbReference>
<name>A0A6M3JYK4_9ZZZZ</name>
<dbReference type="EMBL" id="MT142096">
    <property type="protein sequence ID" value="QJA74411.1"/>
    <property type="molecule type" value="Genomic_DNA"/>
</dbReference>
<evidence type="ECO:0000313" key="2">
    <source>
        <dbReference type="EMBL" id="QJA85356.1"/>
    </source>
</evidence>
<proteinExistence type="predicted"/>
<dbReference type="AlphaFoldDB" id="A0A6M3JYK4"/>